<gene>
    <name evidence="3" type="ORF">RUM43_001378</name>
</gene>
<organism evidence="3 4">
    <name type="scientific">Polyplax serrata</name>
    <name type="common">Common mouse louse</name>
    <dbReference type="NCBI Taxonomy" id="468196"/>
    <lineage>
        <taxon>Eukaryota</taxon>
        <taxon>Metazoa</taxon>
        <taxon>Ecdysozoa</taxon>
        <taxon>Arthropoda</taxon>
        <taxon>Hexapoda</taxon>
        <taxon>Insecta</taxon>
        <taxon>Pterygota</taxon>
        <taxon>Neoptera</taxon>
        <taxon>Paraneoptera</taxon>
        <taxon>Psocodea</taxon>
        <taxon>Troctomorpha</taxon>
        <taxon>Phthiraptera</taxon>
        <taxon>Anoplura</taxon>
        <taxon>Polyplacidae</taxon>
        <taxon>Polyplax</taxon>
    </lineage>
</organism>
<proteinExistence type="predicted"/>
<feature type="compositionally biased region" description="Low complexity" evidence="2">
    <location>
        <begin position="278"/>
        <end position="289"/>
    </location>
</feature>
<comment type="caution">
    <text evidence="3">The sequence shown here is derived from an EMBL/GenBank/DDBJ whole genome shotgun (WGS) entry which is preliminary data.</text>
</comment>
<accession>A0AAN8XTT3</accession>
<dbReference type="Proteomes" id="UP001372834">
    <property type="component" value="Unassembled WGS sequence"/>
</dbReference>
<keyword evidence="1" id="KW-0175">Coiled coil</keyword>
<evidence type="ECO:0000313" key="4">
    <source>
        <dbReference type="Proteomes" id="UP001372834"/>
    </source>
</evidence>
<evidence type="ECO:0000313" key="3">
    <source>
        <dbReference type="EMBL" id="KAK6645102.1"/>
    </source>
</evidence>
<feature type="region of interest" description="Disordered" evidence="2">
    <location>
        <begin position="412"/>
        <end position="459"/>
    </location>
</feature>
<feature type="coiled-coil region" evidence="1">
    <location>
        <begin position="309"/>
        <end position="336"/>
    </location>
</feature>
<feature type="compositionally biased region" description="Polar residues" evidence="2">
    <location>
        <begin position="419"/>
        <end position="431"/>
    </location>
</feature>
<reference evidence="3 4" key="1">
    <citation type="submission" date="2023-10" db="EMBL/GenBank/DDBJ databases">
        <title>Genomes of two closely related lineages of the louse Polyplax serrata with different host specificities.</title>
        <authorList>
            <person name="Martinu J."/>
            <person name="Tarabai H."/>
            <person name="Stefka J."/>
            <person name="Hypsa V."/>
        </authorList>
    </citation>
    <scope>NUCLEOTIDE SEQUENCE [LARGE SCALE GENOMIC DNA]</scope>
    <source>
        <strain evidence="3">HR10_N</strain>
    </source>
</reference>
<dbReference type="EMBL" id="JAWJWE010000001">
    <property type="protein sequence ID" value="KAK6645102.1"/>
    <property type="molecule type" value="Genomic_DNA"/>
</dbReference>
<feature type="compositionally biased region" description="Basic and acidic residues" evidence="2">
    <location>
        <begin position="295"/>
        <end position="305"/>
    </location>
</feature>
<protein>
    <submittedName>
        <fullName evidence="3">Uncharacterized protein</fullName>
    </submittedName>
</protein>
<evidence type="ECO:0000256" key="2">
    <source>
        <dbReference type="SAM" id="MobiDB-lite"/>
    </source>
</evidence>
<dbReference type="AlphaFoldDB" id="A0AAN8XTT3"/>
<feature type="region of interest" description="Disordered" evidence="2">
    <location>
        <begin position="272"/>
        <end position="305"/>
    </location>
</feature>
<name>A0AAN8XTT3_POLSC</name>
<sequence length="526" mass="58689">MSQRRSGVIVIPSVRKAKVTTQESRPVVVQRSLMAVKLHDLSIWQNTYVQFLTRKFRLANSCIQNGKTFCSRCDTLKLEYVRGDRLVWLCRSDIKDIQVKTFKTSTEITTATAPHSKGIVSHQESFSQESSQSEETCAEAVDPKLGSHREVGNAKISEKSSNFQSEATAQVIQKTGTGKMSTVVQSSFTSTKVQDNEKGDGGDVSRIEVMERSTKNENVSGVDELIKSFEENQLTKSASVSKSEIEIPLRELNRSSSSKALELINKYIDVPEPEKETTGSSTTATTTWTPLSNKENVKPEKPEVENNKLNLLDVEMKQLTKDLEDLKKEEERCEKTYITRETSTSSLEESFVKRLQERQYKNIQDMINENLPQTLFNKIKRPESLPAGNLVHLLQSVQIAQELNSIIKQPNEAREDSHGTSYGLQQESSESPVPVRRKPGSQRGVPIQKSASASGIVESGRGFKPSDRYDLSKREFLTALSEKIWHVSSVIRGVRFPLLRSSPGGSMSLLSILVSQLGVFIATLGV</sequence>
<evidence type="ECO:0000256" key="1">
    <source>
        <dbReference type="SAM" id="Coils"/>
    </source>
</evidence>